<evidence type="ECO:0000313" key="4">
    <source>
        <dbReference type="EMBL" id="AVP96685.1"/>
    </source>
</evidence>
<reference evidence="4 5" key="2">
    <citation type="submission" date="2018-03" db="EMBL/GenBank/DDBJ databases">
        <authorList>
            <person name="Keele B.F."/>
        </authorList>
    </citation>
    <scope>NUCLEOTIDE SEQUENCE [LARGE SCALE GENOMIC DNA]</scope>
    <source>
        <strain evidence="4 5">D13</strain>
    </source>
</reference>
<dbReference type="RefSeq" id="WP_106890613.1">
    <property type="nucleotide sequence ID" value="NZ_CP027860.1"/>
</dbReference>
<sequence length="640" mass="64690">MSLLTTPFRNICGRPMHALAAAIMLTLAANAATAGNHVYRGSLTDGGRPAQGAYDLRLTLLDASGDKQLAAPLTYSAVQIQSGQFQVDLDFGLDLTRYTKLRLRTEVASTGGSFVQVGEPQVFEPKSTLGSVCWDTQGNAGTNDATDFLGTTDGEQLILKVGNAQVMRYDFPDNVIGGSSANGVDTFGDSSQTIAGGGSTATNCGLFLDQPCGNSVVATYGAIGGGGSNSVTNTFGTIAGGNNNTVMGQQGTIAGGINNTASAINATIAGGSRNTASGSHSVIGGGFLNQASGFRSGVLTGDQVIASGDYSAVLGGIDNRAMGERSNVAGGTFGLASGVESAVPGGNSNCAGGDTSFAAGTRAIVRSGNGVGDVACAVAGTDANGDEGTFIWSDAQASNFVSTGANQFLVRASGGAAINGTPPNANGGFEFNVYGNPPDTGFVEVGLIPNPVPNPNTGERIELGAGIGGAGTNDANFRIAHRNNAGAFFEHLSLNGDGSTIVRSNPANAAVGVTLAVGSGSWASLSDRAVKTDVAVIDPELILDRLNAMPISAWRYIGQEAGVRHLGPMAQDFRAAFGLGENDTTINTVDADGVALAAIQGLSRQVAAAKAENAALREQLARLEAMVQQVLPPVSGNRPE</sequence>
<dbReference type="KEGG" id="xba:C7S18_05465"/>
<organism evidence="4 5">
    <name type="scientific">Ahniella affigens</name>
    <dbReference type="NCBI Taxonomy" id="2021234"/>
    <lineage>
        <taxon>Bacteria</taxon>
        <taxon>Pseudomonadati</taxon>
        <taxon>Pseudomonadota</taxon>
        <taxon>Gammaproteobacteria</taxon>
        <taxon>Lysobacterales</taxon>
        <taxon>Rhodanobacteraceae</taxon>
        <taxon>Ahniella</taxon>
    </lineage>
</organism>
<dbReference type="OrthoDB" id="4463518at2"/>
<evidence type="ECO:0000313" key="5">
    <source>
        <dbReference type="Proteomes" id="UP000241074"/>
    </source>
</evidence>
<keyword evidence="5" id="KW-1185">Reference proteome</keyword>
<dbReference type="Pfam" id="PF13884">
    <property type="entry name" value="Peptidase_S74"/>
    <property type="match status" value="1"/>
</dbReference>
<feature type="chain" id="PRO_5015139589" description="Peptidase S74 domain-containing protein" evidence="2">
    <location>
        <begin position="32"/>
        <end position="640"/>
    </location>
</feature>
<evidence type="ECO:0000259" key="3">
    <source>
        <dbReference type="PROSITE" id="PS51688"/>
    </source>
</evidence>
<feature type="signal peptide" evidence="2">
    <location>
        <begin position="1"/>
        <end position="31"/>
    </location>
</feature>
<dbReference type="InterPro" id="IPR011049">
    <property type="entry name" value="Serralysin-like_metalloprot_C"/>
</dbReference>
<dbReference type="EMBL" id="CP027860">
    <property type="protein sequence ID" value="AVP96685.1"/>
    <property type="molecule type" value="Genomic_DNA"/>
</dbReference>
<gene>
    <name evidence="4" type="ORF">C7S18_05465</name>
</gene>
<dbReference type="Proteomes" id="UP000241074">
    <property type="component" value="Chromosome"/>
</dbReference>
<evidence type="ECO:0000256" key="2">
    <source>
        <dbReference type="SAM" id="SignalP"/>
    </source>
</evidence>
<feature type="domain" description="Peptidase S74" evidence="3">
    <location>
        <begin position="526"/>
        <end position="627"/>
    </location>
</feature>
<keyword evidence="1" id="KW-0175">Coiled coil</keyword>
<protein>
    <recommendedName>
        <fullName evidence="3">Peptidase S74 domain-containing protein</fullName>
    </recommendedName>
</protein>
<dbReference type="Gene3D" id="2.150.10.10">
    <property type="entry name" value="Serralysin-like metalloprotease, C-terminal"/>
    <property type="match status" value="1"/>
</dbReference>
<dbReference type="PROSITE" id="PS51688">
    <property type="entry name" value="ICA"/>
    <property type="match status" value="1"/>
</dbReference>
<name>A0A2P1PPC3_9GAMM</name>
<proteinExistence type="predicted"/>
<accession>A0A2P1PPC3</accession>
<feature type="coiled-coil region" evidence="1">
    <location>
        <begin position="599"/>
        <end position="626"/>
    </location>
</feature>
<keyword evidence="2" id="KW-0732">Signal</keyword>
<dbReference type="AlphaFoldDB" id="A0A2P1PPC3"/>
<evidence type="ECO:0000256" key="1">
    <source>
        <dbReference type="SAM" id="Coils"/>
    </source>
</evidence>
<dbReference type="InterPro" id="IPR030392">
    <property type="entry name" value="S74_ICA"/>
</dbReference>
<reference evidence="4 5" key="1">
    <citation type="submission" date="2018-03" db="EMBL/GenBank/DDBJ databases">
        <title>Ahniella affigens gen. nov., sp. nov., a gammaproteobacterium isolated from sandy soil near a stream.</title>
        <authorList>
            <person name="Ko Y."/>
            <person name="Kim J.-H."/>
        </authorList>
    </citation>
    <scope>NUCLEOTIDE SEQUENCE [LARGE SCALE GENOMIC DNA]</scope>
    <source>
        <strain evidence="4 5">D13</strain>
    </source>
</reference>